<dbReference type="SUPFAM" id="SSF101116">
    <property type="entry name" value="Flagellar export chaperone FliS"/>
    <property type="match status" value="1"/>
</dbReference>
<organism evidence="7 8">
    <name type="scientific">Alkalilimnicola ehrlichii</name>
    <dbReference type="NCBI Taxonomy" id="351052"/>
    <lineage>
        <taxon>Bacteria</taxon>
        <taxon>Pseudomonadati</taxon>
        <taxon>Pseudomonadota</taxon>
        <taxon>Gammaproteobacteria</taxon>
        <taxon>Chromatiales</taxon>
        <taxon>Ectothiorhodospiraceae</taxon>
        <taxon>Alkalilimnicola</taxon>
    </lineage>
</organism>
<dbReference type="GO" id="GO:0005829">
    <property type="term" value="C:cytosol"/>
    <property type="evidence" value="ECO:0007669"/>
    <property type="project" value="UniProtKB-SubCell"/>
</dbReference>
<keyword evidence="8" id="KW-1185">Reference proteome</keyword>
<keyword evidence="7" id="KW-0969">Cilium</keyword>
<evidence type="ECO:0000256" key="2">
    <source>
        <dbReference type="ARBA" id="ARBA00008787"/>
    </source>
</evidence>
<protein>
    <recommendedName>
        <fullName evidence="6">Flagellar secretion chaperone FliS</fullName>
    </recommendedName>
</protein>
<dbReference type="PANTHER" id="PTHR34773:SF1">
    <property type="entry name" value="FLAGELLAR SECRETION CHAPERONE FLIS"/>
    <property type="match status" value="1"/>
</dbReference>
<reference evidence="8" key="1">
    <citation type="submission" date="2017-05" db="EMBL/GenBank/DDBJ databases">
        <authorList>
            <person name="Sharma S."/>
            <person name="Sidhu C."/>
            <person name="Pinnaka A.K."/>
        </authorList>
    </citation>
    <scope>NUCLEOTIDE SEQUENCE [LARGE SCALE GENOMIC DNA]</scope>
    <source>
        <strain evidence="8">AK93</strain>
    </source>
</reference>
<evidence type="ECO:0000313" key="7">
    <source>
        <dbReference type="EMBL" id="RFA38292.1"/>
    </source>
</evidence>
<comment type="subcellular location">
    <subcellularLocation>
        <location evidence="1 6">Cytoplasm</location>
        <location evidence="1 6">Cytosol</location>
    </subcellularLocation>
</comment>
<sequence length="132" mass="14977">MNDYFPDDGYGHYRQVDLEARAATGSPYELVLILFDGLFDELARARGHIENKRFQEKGISLEKCMNILNSLSSALDFDEGGQLVQDLARLYDYCIYRLADVSVTLSLEGLDEVESLLSTIREGWEGVYAARR</sequence>
<keyword evidence="7" id="KW-0966">Cell projection</keyword>
<evidence type="ECO:0000313" key="8">
    <source>
        <dbReference type="Proteomes" id="UP000256763"/>
    </source>
</evidence>
<evidence type="ECO:0000256" key="4">
    <source>
        <dbReference type="ARBA" id="ARBA00022795"/>
    </source>
</evidence>
<gene>
    <name evidence="7" type="ORF">CAL65_05545</name>
</gene>
<dbReference type="CDD" id="cd16098">
    <property type="entry name" value="FliS"/>
    <property type="match status" value="1"/>
</dbReference>
<dbReference type="NCBIfam" id="TIGR00208">
    <property type="entry name" value="fliS"/>
    <property type="match status" value="1"/>
</dbReference>
<evidence type="ECO:0000256" key="5">
    <source>
        <dbReference type="ARBA" id="ARBA00023186"/>
    </source>
</evidence>
<dbReference type="Gene3D" id="1.20.120.340">
    <property type="entry name" value="Flagellar protein FliS"/>
    <property type="match status" value="1"/>
</dbReference>
<keyword evidence="7" id="KW-0282">Flagellum</keyword>
<accession>A0A3E0X1T7</accession>
<dbReference type="EMBL" id="NFZW01000004">
    <property type="protein sequence ID" value="RFA38292.1"/>
    <property type="molecule type" value="Genomic_DNA"/>
</dbReference>
<dbReference type="Proteomes" id="UP000256763">
    <property type="component" value="Unassembled WGS sequence"/>
</dbReference>
<evidence type="ECO:0000256" key="1">
    <source>
        <dbReference type="ARBA" id="ARBA00004514"/>
    </source>
</evidence>
<dbReference type="InterPro" id="IPR003713">
    <property type="entry name" value="FliS"/>
</dbReference>
<dbReference type="GO" id="GO:0044780">
    <property type="term" value="P:bacterial-type flagellum assembly"/>
    <property type="evidence" value="ECO:0007669"/>
    <property type="project" value="InterPro"/>
</dbReference>
<keyword evidence="5" id="KW-0143">Chaperone</keyword>
<dbReference type="Pfam" id="PF02561">
    <property type="entry name" value="FliS"/>
    <property type="match status" value="1"/>
</dbReference>
<comment type="caution">
    <text evidence="7">The sequence shown here is derived from an EMBL/GenBank/DDBJ whole genome shotgun (WGS) entry which is preliminary data.</text>
</comment>
<evidence type="ECO:0000256" key="3">
    <source>
        <dbReference type="ARBA" id="ARBA00022490"/>
    </source>
</evidence>
<dbReference type="PIRSF" id="PIRSF039090">
    <property type="entry name" value="Flis"/>
    <property type="match status" value="1"/>
</dbReference>
<proteinExistence type="inferred from homology"/>
<dbReference type="AlphaFoldDB" id="A0A3E0X1T7"/>
<dbReference type="InterPro" id="IPR036584">
    <property type="entry name" value="FliS_sf"/>
</dbReference>
<dbReference type="PANTHER" id="PTHR34773">
    <property type="entry name" value="FLAGELLAR SECRETION CHAPERONE FLIS"/>
    <property type="match status" value="1"/>
</dbReference>
<comment type="similarity">
    <text evidence="2 6">Belongs to the FliS family.</text>
</comment>
<name>A0A3E0X1T7_9GAMM</name>
<keyword evidence="3 6" id="KW-0963">Cytoplasm</keyword>
<dbReference type="RefSeq" id="WP_116301149.1">
    <property type="nucleotide sequence ID" value="NZ_NFZV01000003.1"/>
</dbReference>
<evidence type="ECO:0000256" key="6">
    <source>
        <dbReference type="PIRNR" id="PIRNR039090"/>
    </source>
</evidence>
<keyword evidence="4 6" id="KW-1005">Bacterial flagellum biogenesis</keyword>
<dbReference type="OrthoDB" id="9792010at2"/>